<dbReference type="Proteomes" id="UP000533637">
    <property type="component" value="Unassembled WGS sequence"/>
</dbReference>
<evidence type="ECO:0000313" key="2">
    <source>
        <dbReference type="Proteomes" id="UP000533637"/>
    </source>
</evidence>
<evidence type="ECO:0000313" key="1">
    <source>
        <dbReference type="EMBL" id="MBB4624854.1"/>
    </source>
</evidence>
<dbReference type="SUPFAM" id="SSF63829">
    <property type="entry name" value="Calcium-dependent phosphotriesterase"/>
    <property type="match status" value="1"/>
</dbReference>
<evidence type="ECO:0008006" key="3">
    <source>
        <dbReference type="Google" id="ProtNLM"/>
    </source>
</evidence>
<reference evidence="1 2" key="1">
    <citation type="submission" date="2020-08" db="EMBL/GenBank/DDBJ databases">
        <title>Genomic Encyclopedia of Type Strains, Phase IV (KMG-IV): sequencing the most valuable type-strain genomes for metagenomic binning, comparative biology and taxonomic classification.</title>
        <authorList>
            <person name="Goeker M."/>
        </authorList>
    </citation>
    <scope>NUCLEOTIDE SEQUENCE [LARGE SCALE GENOMIC DNA]</scope>
    <source>
        <strain evidence="1 2">DSM 102983</strain>
    </source>
</reference>
<protein>
    <recommendedName>
        <fullName evidence="3">6-bladed beta-propeller</fullName>
    </recommendedName>
</protein>
<organism evidence="1 2">
    <name type="scientific">Parabacteroides faecis</name>
    <dbReference type="NCBI Taxonomy" id="1217282"/>
    <lineage>
        <taxon>Bacteria</taxon>
        <taxon>Pseudomonadati</taxon>
        <taxon>Bacteroidota</taxon>
        <taxon>Bacteroidia</taxon>
        <taxon>Bacteroidales</taxon>
        <taxon>Tannerellaceae</taxon>
        <taxon>Parabacteroides</taxon>
    </lineage>
</organism>
<gene>
    <name evidence="1" type="ORF">GGQ57_004799</name>
</gene>
<dbReference type="InterPro" id="IPR011042">
    <property type="entry name" value="6-blade_b-propeller_TolB-like"/>
</dbReference>
<keyword evidence="2" id="KW-1185">Reference proteome</keyword>
<sequence>MKRIISAQIIILLIIAICGGCKRSGIHKDNFITVDVTASYPQKKLVLQDFMDVEYIPLETNNEFVCGNYVLAVGRNHVIMTNHDNDGNIYIFDRSGKALRKINRKGQGGEEYNILSRVVLDENNNELFVNDMYAKKILVYDLEGNFKRKLSTSEDFLFFDMYDFDQEHLICHDSFNNNNSLAFHTGQSFMLISKLDGSISKEIQIPYEEKKSIVMRTPKDEKTGMYSVFMPSSVFPIVPYFDDYVLDEISADTIYSYSSNNTMKPLIVRTPPICSMAPERFLLLSLLTDRYYFMEIIEKKRLFPFSNIVYDRQEKALFSYKVYNSDYTDEEEAFLKSVPLNREIPSCQYLEAYKLVEDYEGGRLKGRLKEIASKLGEEDNPVIMLIKHKK</sequence>
<proteinExistence type="predicted"/>
<dbReference type="Gene3D" id="2.120.10.30">
    <property type="entry name" value="TolB, C-terminal domain"/>
    <property type="match status" value="1"/>
</dbReference>
<comment type="caution">
    <text evidence="1">The sequence shown here is derived from an EMBL/GenBank/DDBJ whole genome shotgun (WGS) entry which is preliminary data.</text>
</comment>
<dbReference type="Pfam" id="PF17170">
    <property type="entry name" value="DUF5128"/>
    <property type="match status" value="1"/>
</dbReference>
<dbReference type="EMBL" id="JACHOC010000012">
    <property type="protein sequence ID" value="MBB4624854.1"/>
    <property type="molecule type" value="Genomic_DNA"/>
</dbReference>
<name>A0ABR6KVM3_9BACT</name>
<accession>A0ABR6KVM3</accession>
<dbReference type="RefSeq" id="WP_183672343.1">
    <property type="nucleotide sequence ID" value="NZ_BMPB01000016.1"/>
</dbReference>